<keyword evidence="1" id="KW-0812">Transmembrane</keyword>
<dbReference type="InterPro" id="IPR058207">
    <property type="entry name" value="PID_CTERM"/>
</dbReference>
<keyword evidence="1" id="KW-0472">Membrane</keyword>
<feature type="transmembrane region" description="Helical" evidence="1">
    <location>
        <begin position="33"/>
        <end position="50"/>
    </location>
</feature>
<dbReference type="KEGG" id="oho:Oweho_2006"/>
<gene>
    <name evidence="3" type="ordered locus">Oweho_2006</name>
</gene>
<dbReference type="AlphaFoldDB" id="G8R2Y9"/>
<dbReference type="STRING" id="926562.Oweho_2006"/>
<evidence type="ECO:0000256" key="1">
    <source>
        <dbReference type="SAM" id="Phobius"/>
    </source>
</evidence>
<proteinExistence type="predicted"/>
<keyword evidence="2" id="KW-0732">Signal</keyword>
<feature type="chain" id="PRO_5003515415" description="PEP-CTERM sorting domain-containing protein" evidence="2">
    <location>
        <begin position="24"/>
        <end position="61"/>
    </location>
</feature>
<keyword evidence="1" id="KW-1133">Transmembrane helix</keyword>
<dbReference type="EMBL" id="CP003156">
    <property type="protein sequence ID" value="AEV32983.1"/>
    <property type="molecule type" value="Genomic_DNA"/>
</dbReference>
<dbReference type="Proteomes" id="UP000005631">
    <property type="component" value="Chromosome"/>
</dbReference>
<feature type="signal peptide" evidence="2">
    <location>
        <begin position="1"/>
        <end position="23"/>
    </location>
</feature>
<dbReference type="HOGENOM" id="CLU_2918241_0_0_10"/>
<sequence length="61" mass="6243">MKNINTIALVALVFIGSTLLLNAQPGNPTSPAPLDGGISLLLAAGAAFGGKKYYDAKKKID</sequence>
<keyword evidence="4" id="KW-1185">Reference proteome</keyword>
<organism evidence="3 4">
    <name type="scientific">Owenweeksia hongkongensis (strain DSM 17368 / CIP 108786 / JCM 12287 / NRRL B-23963 / UST20020801)</name>
    <dbReference type="NCBI Taxonomy" id="926562"/>
    <lineage>
        <taxon>Bacteria</taxon>
        <taxon>Pseudomonadati</taxon>
        <taxon>Bacteroidota</taxon>
        <taxon>Flavobacteriia</taxon>
        <taxon>Flavobacteriales</taxon>
        <taxon>Owenweeksiaceae</taxon>
        <taxon>Owenweeksia</taxon>
    </lineage>
</organism>
<reference evidence="3 4" key="1">
    <citation type="journal article" date="2012" name="Stand. Genomic Sci.">
        <title>Genome sequence of the orange-pigmented seawater bacterium Owenweeksia hongkongensis type strain (UST20020801(T)).</title>
        <authorList>
            <person name="Riedel T."/>
            <person name="Held B."/>
            <person name="Nolan M."/>
            <person name="Lucas S."/>
            <person name="Lapidus A."/>
            <person name="Tice H."/>
            <person name="Del Rio T.G."/>
            <person name="Cheng J.F."/>
            <person name="Han C."/>
            <person name="Tapia R."/>
            <person name="Goodwin L.A."/>
            <person name="Pitluck S."/>
            <person name="Liolios K."/>
            <person name="Mavromatis K."/>
            <person name="Pagani I."/>
            <person name="Ivanova N."/>
            <person name="Mikhailova N."/>
            <person name="Pati A."/>
            <person name="Chen A."/>
            <person name="Palaniappan K."/>
            <person name="Rohde M."/>
            <person name="Tindall B.J."/>
            <person name="Detter J.C."/>
            <person name="Goker M."/>
            <person name="Woyke T."/>
            <person name="Bristow J."/>
            <person name="Eisen J.A."/>
            <person name="Markowitz V."/>
            <person name="Hugenholtz P."/>
            <person name="Klenk H.P."/>
            <person name="Kyrpides N.C."/>
        </authorList>
    </citation>
    <scope>NUCLEOTIDE SEQUENCE</scope>
    <source>
        <strain evidence="4">DSM 17368 / JCM 12287 / NRRL B-23963</strain>
    </source>
</reference>
<evidence type="ECO:0000256" key="2">
    <source>
        <dbReference type="SAM" id="SignalP"/>
    </source>
</evidence>
<dbReference type="NCBIfam" id="NF046080">
    <property type="entry name" value="PID_CTERM"/>
    <property type="match status" value="1"/>
</dbReference>
<evidence type="ECO:0000313" key="4">
    <source>
        <dbReference type="Proteomes" id="UP000005631"/>
    </source>
</evidence>
<protein>
    <recommendedName>
        <fullName evidence="5">PEP-CTERM sorting domain-containing protein</fullName>
    </recommendedName>
</protein>
<evidence type="ECO:0008006" key="5">
    <source>
        <dbReference type="Google" id="ProtNLM"/>
    </source>
</evidence>
<evidence type="ECO:0000313" key="3">
    <source>
        <dbReference type="EMBL" id="AEV32983.1"/>
    </source>
</evidence>
<name>G8R2Y9_OWEHD</name>
<accession>G8R2Y9</accession>
<dbReference type="RefSeq" id="WP_014202335.1">
    <property type="nucleotide sequence ID" value="NC_016599.1"/>
</dbReference>